<evidence type="ECO:0000313" key="3">
    <source>
        <dbReference type="Proteomes" id="UP001501243"/>
    </source>
</evidence>
<feature type="transmembrane region" description="Helical" evidence="1">
    <location>
        <begin position="78"/>
        <end position="99"/>
    </location>
</feature>
<dbReference type="InterPro" id="IPR032809">
    <property type="entry name" value="Put_HupE_UreJ"/>
</dbReference>
<sequence>MAMPITTCPYERRVVSAPGRLRLAAVLVRVLHGAHKDRRVRTVFLLLLLTLPAAAHVIDADLSKLSRTEISWTYIKLGFTHILPLGFDHILFIVSLYILEPRLKPVLWQATAFTVAHSITLGLAMYGIIKPPGSVVEPIIALSILFVALENIITTKLSPWRLAIVFGFGLIHGMGFASALTGLGLPQKDYFGSLISFNVGVELGQVSVILLCWALVGRWAADRPWYRARVVVPVSVVVGLVAAYWTVERLLA</sequence>
<feature type="transmembrane region" description="Helical" evidence="1">
    <location>
        <begin position="135"/>
        <end position="153"/>
    </location>
</feature>
<organism evidence="2 3">
    <name type="scientific">Hymenobacter ginsengisoli</name>
    <dbReference type="NCBI Taxonomy" id="1051626"/>
    <lineage>
        <taxon>Bacteria</taxon>
        <taxon>Pseudomonadati</taxon>
        <taxon>Bacteroidota</taxon>
        <taxon>Cytophagia</taxon>
        <taxon>Cytophagales</taxon>
        <taxon>Hymenobacteraceae</taxon>
        <taxon>Hymenobacter</taxon>
    </lineage>
</organism>
<keyword evidence="1" id="KW-1133">Transmembrane helix</keyword>
<evidence type="ECO:0008006" key="4">
    <source>
        <dbReference type="Google" id="ProtNLM"/>
    </source>
</evidence>
<gene>
    <name evidence="2" type="ORF">GCM10023172_36640</name>
</gene>
<keyword evidence="1" id="KW-0472">Membrane</keyword>
<proteinExistence type="predicted"/>
<comment type="caution">
    <text evidence="2">The sequence shown here is derived from an EMBL/GenBank/DDBJ whole genome shotgun (WGS) entry which is preliminary data.</text>
</comment>
<evidence type="ECO:0000256" key="1">
    <source>
        <dbReference type="SAM" id="Phobius"/>
    </source>
</evidence>
<name>A0ABP8QMY3_9BACT</name>
<feature type="transmembrane region" description="Helical" evidence="1">
    <location>
        <begin position="106"/>
        <end position="129"/>
    </location>
</feature>
<feature type="transmembrane region" description="Helical" evidence="1">
    <location>
        <begin position="160"/>
        <end position="183"/>
    </location>
</feature>
<reference evidence="3" key="1">
    <citation type="journal article" date="2019" name="Int. J. Syst. Evol. Microbiol.">
        <title>The Global Catalogue of Microorganisms (GCM) 10K type strain sequencing project: providing services to taxonomists for standard genome sequencing and annotation.</title>
        <authorList>
            <consortium name="The Broad Institute Genomics Platform"/>
            <consortium name="The Broad Institute Genome Sequencing Center for Infectious Disease"/>
            <person name="Wu L."/>
            <person name="Ma J."/>
        </authorList>
    </citation>
    <scope>NUCLEOTIDE SEQUENCE [LARGE SCALE GENOMIC DNA]</scope>
    <source>
        <strain evidence="3">JCM 17841</strain>
    </source>
</reference>
<feature type="transmembrane region" description="Helical" evidence="1">
    <location>
        <begin position="228"/>
        <end position="247"/>
    </location>
</feature>
<keyword evidence="3" id="KW-1185">Reference proteome</keyword>
<keyword evidence="1" id="KW-0812">Transmembrane</keyword>
<evidence type="ECO:0000313" key="2">
    <source>
        <dbReference type="EMBL" id="GAA4506866.1"/>
    </source>
</evidence>
<dbReference type="EMBL" id="BAABGQ010000010">
    <property type="protein sequence ID" value="GAA4506866.1"/>
    <property type="molecule type" value="Genomic_DNA"/>
</dbReference>
<feature type="transmembrane region" description="Helical" evidence="1">
    <location>
        <begin position="40"/>
        <end position="58"/>
    </location>
</feature>
<dbReference type="Proteomes" id="UP001501243">
    <property type="component" value="Unassembled WGS sequence"/>
</dbReference>
<protein>
    <recommendedName>
        <fullName evidence="4">HupE / UreJ protein</fullName>
    </recommendedName>
</protein>
<dbReference type="Pfam" id="PF13795">
    <property type="entry name" value="HupE_UreJ_2"/>
    <property type="match status" value="1"/>
</dbReference>
<accession>A0ABP8QMY3</accession>
<feature type="transmembrane region" description="Helical" evidence="1">
    <location>
        <begin position="195"/>
        <end position="216"/>
    </location>
</feature>